<name>A0A9R1X6D4_LACSA</name>
<comment type="caution">
    <text evidence="1">The sequence shown here is derived from an EMBL/GenBank/DDBJ whole genome shotgun (WGS) entry which is preliminary data.</text>
</comment>
<proteinExistence type="predicted"/>
<reference evidence="1 2" key="1">
    <citation type="journal article" date="2017" name="Nat. Commun.">
        <title>Genome assembly with in vitro proximity ligation data and whole-genome triplication in lettuce.</title>
        <authorList>
            <person name="Reyes-Chin-Wo S."/>
            <person name="Wang Z."/>
            <person name="Yang X."/>
            <person name="Kozik A."/>
            <person name="Arikit S."/>
            <person name="Song C."/>
            <person name="Xia L."/>
            <person name="Froenicke L."/>
            <person name="Lavelle D.O."/>
            <person name="Truco M.J."/>
            <person name="Xia R."/>
            <person name="Zhu S."/>
            <person name="Xu C."/>
            <person name="Xu H."/>
            <person name="Xu X."/>
            <person name="Cox K."/>
            <person name="Korf I."/>
            <person name="Meyers B.C."/>
            <person name="Michelmore R.W."/>
        </authorList>
    </citation>
    <scope>NUCLEOTIDE SEQUENCE [LARGE SCALE GENOMIC DNA]</scope>
    <source>
        <strain evidence="2">cv. Salinas</strain>
        <tissue evidence="1">Seedlings</tissue>
    </source>
</reference>
<dbReference type="Proteomes" id="UP000235145">
    <property type="component" value="Unassembled WGS sequence"/>
</dbReference>
<protein>
    <submittedName>
        <fullName evidence="1">Uncharacterized protein</fullName>
    </submittedName>
</protein>
<evidence type="ECO:0000313" key="2">
    <source>
        <dbReference type="Proteomes" id="UP000235145"/>
    </source>
</evidence>
<sequence length="135" mass="15206">MNMRPHTQEHTHSCHHHHRLPPLVVAINDCYHHAPASTSNHHHPLPTTIICRPPTPTSTTRAIDLDCDVMGFSTTLSPSSTGTIVRVFQKKIRIILSQEKHILKLETLVQSLQQELLLCRGKDDFLNDTTADPLT</sequence>
<gene>
    <name evidence="1" type="ORF">LSAT_V11C600312350</name>
</gene>
<dbReference type="AlphaFoldDB" id="A0A9R1X6D4"/>
<organism evidence="1 2">
    <name type="scientific">Lactuca sativa</name>
    <name type="common">Garden lettuce</name>
    <dbReference type="NCBI Taxonomy" id="4236"/>
    <lineage>
        <taxon>Eukaryota</taxon>
        <taxon>Viridiplantae</taxon>
        <taxon>Streptophyta</taxon>
        <taxon>Embryophyta</taxon>
        <taxon>Tracheophyta</taxon>
        <taxon>Spermatophyta</taxon>
        <taxon>Magnoliopsida</taxon>
        <taxon>eudicotyledons</taxon>
        <taxon>Gunneridae</taxon>
        <taxon>Pentapetalae</taxon>
        <taxon>asterids</taxon>
        <taxon>campanulids</taxon>
        <taxon>Asterales</taxon>
        <taxon>Asteraceae</taxon>
        <taxon>Cichorioideae</taxon>
        <taxon>Cichorieae</taxon>
        <taxon>Lactucinae</taxon>
        <taxon>Lactuca</taxon>
    </lineage>
</organism>
<keyword evidence="2" id="KW-1185">Reference proteome</keyword>
<dbReference type="EMBL" id="NBSK02000006">
    <property type="protein sequence ID" value="KAJ0199354.1"/>
    <property type="molecule type" value="Genomic_DNA"/>
</dbReference>
<accession>A0A9R1X6D4</accession>
<evidence type="ECO:0000313" key="1">
    <source>
        <dbReference type="EMBL" id="KAJ0199354.1"/>
    </source>
</evidence>